<dbReference type="OrthoDB" id="3204049at2759"/>
<evidence type="ECO:0000313" key="2">
    <source>
        <dbReference type="Proteomes" id="UP001152646"/>
    </source>
</evidence>
<name>A0A9W4IHZ0_9EURO</name>
<protein>
    <submittedName>
        <fullName evidence="1">Uncharacterized protein</fullName>
    </submittedName>
</protein>
<evidence type="ECO:0000313" key="1">
    <source>
        <dbReference type="EMBL" id="CAG8310381.1"/>
    </source>
</evidence>
<proteinExistence type="predicted"/>
<dbReference type="AlphaFoldDB" id="A0A9W4IHZ0"/>
<gene>
    <name evidence="1" type="ORF">PSALAMII_LOCUS2128</name>
</gene>
<organism evidence="1 2">
    <name type="scientific">Penicillium salamii</name>
    <dbReference type="NCBI Taxonomy" id="1612424"/>
    <lineage>
        <taxon>Eukaryota</taxon>
        <taxon>Fungi</taxon>
        <taxon>Dikarya</taxon>
        <taxon>Ascomycota</taxon>
        <taxon>Pezizomycotina</taxon>
        <taxon>Eurotiomycetes</taxon>
        <taxon>Eurotiomycetidae</taxon>
        <taxon>Eurotiales</taxon>
        <taxon>Aspergillaceae</taxon>
        <taxon>Penicillium</taxon>
    </lineage>
</organism>
<dbReference type="EMBL" id="CAJVPA010000088">
    <property type="protein sequence ID" value="CAG8310381.1"/>
    <property type="molecule type" value="Genomic_DNA"/>
</dbReference>
<dbReference type="Proteomes" id="UP001152646">
    <property type="component" value="Unassembled WGS sequence"/>
</dbReference>
<sequence length="357" mass="40899">MHLDHKIPWNTASAHYDLLRKNPRFPPRTDMFVRRLHTQSNDLNHFTRVLINTIREFSTTERQKYPESAEESALSKELFSAELLTYAERKFGLGPHTTNSVEHNPLSAEYQHLSHWIDRANDWEEGGLHYSTGHADLADAVKMLIIIASSVSGDSSDEEKNMEKEAMTALLRLSGHSQVPLSDLDSLHWGHSFGVNHVADFALEIYLLLNIVDVVLARDDQGTGLGNRVSMLEMDSFERFTRRALCDYDYPAQNIPHRRFWNAHGVNDDWAAWSFNPDEESVAGTERAAVTDPLTRREGVAPEVRSGLKEYLKMCFGLMYRYDVLLREWYGEKVADEYWEETILRTLCKLGGANRLG</sequence>
<accession>A0A9W4IHZ0</accession>
<reference evidence="1" key="1">
    <citation type="submission" date="2021-07" db="EMBL/GenBank/DDBJ databases">
        <authorList>
            <person name="Branca A.L. A."/>
        </authorList>
    </citation>
    <scope>NUCLEOTIDE SEQUENCE</scope>
</reference>
<comment type="caution">
    <text evidence="1">The sequence shown here is derived from an EMBL/GenBank/DDBJ whole genome shotgun (WGS) entry which is preliminary data.</text>
</comment>